<protein>
    <submittedName>
        <fullName evidence="1">Uncharacterized protein</fullName>
    </submittedName>
</protein>
<dbReference type="PROSITE" id="PS51257">
    <property type="entry name" value="PROKAR_LIPOPROTEIN"/>
    <property type="match status" value="1"/>
</dbReference>
<name>A0A926UQU1_9CYAN</name>
<evidence type="ECO:0000313" key="2">
    <source>
        <dbReference type="Proteomes" id="UP000631421"/>
    </source>
</evidence>
<reference evidence="1" key="2">
    <citation type="submission" date="2020-08" db="EMBL/GenBank/DDBJ databases">
        <authorList>
            <person name="Chen M."/>
            <person name="Teng W."/>
            <person name="Zhao L."/>
            <person name="Hu C."/>
            <person name="Zhou Y."/>
            <person name="Han B."/>
            <person name="Song L."/>
            <person name="Shu W."/>
        </authorList>
    </citation>
    <scope>NUCLEOTIDE SEQUENCE</scope>
    <source>
        <strain evidence="1">FACHB-1277</strain>
    </source>
</reference>
<sequence length="140" mass="15241">MRNLTKLCLAYVLAIGLGIILACSPFTLPYPQDQAIAAERRPVIPAHGQPILSGNIHGTEWLKAAPESKQAYCEEAFAIFRGSAAQSYIISHNIQSLSPQGLCDRIDQYYSLEEYIDDRLGSAAAIAPVLFADTPVGTKY</sequence>
<dbReference type="AlphaFoldDB" id="A0A926UQU1"/>
<comment type="caution">
    <text evidence="1">The sequence shown here is derived from an EMBL/GenBank/DDBJ whole genome shotgun (WGS) entry which is preliminary data.</text>
</comment>
<proteinExistence type="predicted"/>
<keyword evidence="2" id="KW-1185">Reference proteome</keyword>
<accession>A0A926UQU1</accession>
<evidence type="ECO:0000313" key="1">
    <source>
        <dbReference type="EMBL" id="MBD2149414.1"/>
    </source>
</evidence>
<organism evidence="1 2">
    <name type="scientific">Pseudanabaena cinerea FACHB-1277</name>
    <dbReference type="NCBI Taxonomy" id="2949581"/>
    <lineage>
        <taxon>Bacteria</taxon>
        <taxon>Bacillati</taxon>
        <taxon>Cyanobacteriota</taxon>
        <taxon>Cyanophyceae</taxon>
        <taxon>Pseudanabaenales</taxon>
        <taxon>Pseudanabaenaceae</taxon>
        <taxon>Pseudanabaena</taxon>
        <taxon>Pseudanabaena cinerea</taxon>
    </lineage>
</organism>
<reference evidence="1" key="1">
    <citation type="journal article" date="2015" name="ISME J.">
        <title>Draft Genome Sequence of Streptomyces incarnatus NRRL8089, which Produces the Nucleoside Antibiotic Sinefungin.</title>
        <authorList>
            <person name="Oshima K."/>
            <person name="Hattori M."/>
            <person name="Shimizu H."/>
            <person name="Fukuda K."/>
            <person name="Nemoto M."/>
            <person name="Inagaki K."/>
            <person name="Tamura T."/>
        </authorList>
    </citation>
    <scope>NUCLEOTIDE SEQUENCE</scope>
    <source>
        <strain evidence="1">FACHB-1277</strain>
    </source>
</reference>
<dbReference type="Proteomes" id="UP000631421">
    <property type="component" value="Unassembled WGS sequence"/>
</dbReference>
<gene>
    <name evidence="1" type="ORF">H6F44_04630</name>
</gene>
<dbReference type="EMBL" id="JACJPY010000008">
    <property type="protein sequence ID" value="MBD2149414.1"/>
    <property type="molecule type" value="Genomic_DNA"/>
</dbReference>